<accession>A0ACB0LT42</accession>
<name>A0ACB0LT42_TRIPR</name>
<keyword evidence="2" id="KW-1185">Reference proteome</keyword>
<organism evidence="1 2">
    <name type="scientific">Trifolium pratense</name>
    <name type="common">Red clover</name>
    <dbReference type="NCBI Taxonomy" id="57577"/>
    <lineage>
        <taxon>Eukaryota</taxon>
        <taxon>Viridiplantae</taxon>
        <taxon>Streptophyta</taxon>
        <taxon>Embryophyta</taxon>
        <taxon>Tracheophyta</taxon>
        <taxon>Spermatophyta</taxon>
        <taxon>Magnoliopsida</taxon>
        <taxon>eudicotyledons</taxon>
        <taxon>Gunneridae</taxon>
        <taxon>Pentapetalae</taxon>
        <taxon>rosids</taxon>
        <taxon>fabids</taxon>
        <taxon>Fabales</taxon>
        <taxon>Fabaceae</taxon>
        <taxon>Papilionoideae</taxon>
        <taxon>50 kb inversion clade</taxon>
        <taxon>NPAAA clade</taxon>
        <taxon>Hologalegina</taxon>
        <taxon>IRL clade</taxon>
        <taxon>Trifolieae</taxon>
        <taxon>Trifolium</taxon>
    </lineage>
</organism>
<protein>
    <submittedName>
        <fullName evidence="1">Uncharacterized protein</fullName>
    </submittedName>
</protein>
<reference evidence="1" key="1">
    <citation type="submission" date="2023-10" db="EMBL/GenBank/DDBJ databases">
        <authorList>
            <person name="Rodriguez Cubillos JULIANA M."/>
            <person name="De Vega J."/>
        </authorList>
    </citation>
    <scope>NUCLEOTIDE SEQUENCE</scope>
</reference>
<sequence>MKNGVGGGSKQEGNRQTFSHGDPSILNVLDQGNKGVYGGLVNQEKQHENGNIVHHKNGEGVVLGSTLKRGLGGLEKRNEVRKLVGDLKPFILCIQETKLQICDIFLGSTLWGSSPHGFSYRPSVGASGGLLTLWDSSEVEVWSTESREHVLWCHGRFSKTGEEFLVANVYAPCDDGAKQGLWDSISERLHSLVGKRVCVCGDFNAVKHIDERRSVRDGYRFSDHIPFNRFIDDNSLIDLPLIGRKFTWFKGDGLSMSRLDRFLLSEEWCLAWPNCKQVARLRGLSDHCPLVLSANEEDWGPRPSRMLKCWKDIPGYNVFVRDKWKSFQVDGWGGYVLKEKLKMIKAALKEWHTAHVQNLPSRIETLKGRLSALDEKGEEEDLSEEELAELHGVSFDIHSLSRLHASISWQQSRALWLKEGDANSKYFHSVLTSRRRRNAMSVIQVDGVTVEGVNPIRQAVFSHFESHFKAPIVERPGVDDLQFKRLNQVEIGGLTKPFTEAEVKLAVWDCDSYKSPGPDGINFGFIKDFWAELRGDVMHFLCDFHRNGRLTKGINSTFIALIPKTDSPQRLNDFRPISLVGSLYKILAKVLANRLRHVIGSVISESQTAFVKNRQILDGILIANEVVDEARKAKKDLMLFKVDFEKAYDSVDWGYLDDVMGRMSFPTLWRKWIRECVCTATASVIGDQGSIVVSHLQFADDTLLMGVKSWANVRALRAVLVLFETMSGLKVNFNKSMLVGVNIPDSWLDEAASALCCKVGKIPFLYLGLQIGGDPRRLVFWEHVLTRIKNRLSGWKSRFLSFGGRLVLLKSVLTSLPVYALSFFKAPSGIISSIESLFIKFFWGGCEDYRKISWVSWKSICLRKEFGGLGVRQLREFNLALLGKWCWRMLVDREGLWFRVLAARYGVEGGRLRVGGRRGSVWWREIARIREGEGESGGSWFGEHVVRRVGDGSDTFFWTDPWMDGFSLRERFGRLFELAETKSRTVAEMFRLGWGANGEAWEWRRRLRAWEEEMLGECQSLLLDIFLQDQTIDRWQWRPDPDIGYTVGGAYQLLTSHVSVTLDDAENLIWHPQVPLKVSIFAWRLLRDRLPTRVNLITRGVLSSTAGTCVFGCGAAELAHHLFLSCSIAGSLWDLVRAWIGISSVDFTTLRDHFVQFTASAVVSLKWMKNQQRIVEFLSLNIHISVAQSVLYWFYNSNSVIPDVAPDVVASSHPDVVPDVEAFIQPLKRFSL</sequence>
<evidence type="ECO:0000313" key="2">
    <source>
        <dbReference type="Proteomes" id="UP001177021"/>
    </source>
</evidence>
<comment type="caution">
    <text evidence="1">The sequence shown here is derived from an EMBL/GenBank/DDBJ whole genome shotgun (WGS) entry which is preliminary data.</text>
</comment>
<dbReference type="Proteomes" id="UP001177021">
    <property type="component" value="Unassembled WGS sequence"/>
</dbReference>
<gene>
    <name evidence="1" type="ORF">MILVUS5_LOCUS36391</name>
</gene>
<proteinExistence type="predicted"/>
<evidence type="ECO:0000313" key="1">
    <source>
        <dbReference type="EMBL" id="CAJ2672817.1"/>
    </source>
</evidence>
<dbReference type="EMBL" id="CASHSV030000716">
    <property type="protein sequence ID" value="CAJ2672817.1"/>
    <property type="molecule type" value="Genomic_DNA"/>
</dbReference>